<evidence type="ECO:0000313" key="2">
    <source>
        <dbReference type="Proteomes" id="UP000051085"/>
    </source>
</evidence>
<dbReference type="Gene3D" id="2.60.40.4300">
    <property type="match status" value="1"/>
</dbReference>
<proteinExistence type="predicted"/>
<dbReference type="Proteomes" id="UP000051085">
    <property type="component" value="Unassembled WGS sequence"/>
</dbReference>
<sequence length="864" mass="94841">MNDQIGTADGQIAVTSHEVTQSVGNKPSGTPGTLDIHLGLNIPVSAMSNIQSGDYLDVKLGLPYQTSDGQNYILNYGSINDQAGAQPINYRGNVAGYIVPVGDLLNKYRQTVVGPDGQETVQVNNNTDQASYGSGNGYYRIIFTDGLRNILASHPGISTPWDLSADLVWYNGSSNGDDKVKKPTDRVTVYTNGDASSYQPDNDLQVGNLSMGSGVTVKAVKVNAQDDAISLSNETVASNHTASTPAHNWFKDEDGKDYVVTSPQQGVGLSTTDGNNHQLGNDFTITVTKPSGTKAVTMNFVSADALQQQLQKLIVPASYNSAMADRVDDGDYYLSHLFTYQAPKVTVTSTGSGDQVAYHVQIDGDYQGFRSNNEYQDNQGDHRNSLFTLINWTPNDSQALLPPVNVKTPDEDAKGVTYQGAGNWIAGYPIKSTDVKDDLKDKPWHVTVNNNTGFNYDTDYGYWIDRGTSDKPISKGQVDNHYYGWVKQTIHYVNEQGQPMKDANGQPITDTVRNVQFESTEDDNTFADQKSFANDIDVPSITGYTAYAGLKDGDQLKIVDGKAQTTGGPIAKYGKEPSFDFPHADFVEYVVYKKRDQAGYSIYYRDVTDDPTNLTPTSGTDLGHAIPNITGYVGDTPDRTEQLWNYQDQYVLVGLSPNAKNDQLAKQTLTKGVADQYVYLARKANVQHETKKATRTIHYVANDIHGENLQGDVTQQVTLTGTYYVDATAPNKRVNAEELKINGVVQKDADGNLIYVVTSGNAKETWTIKSDPNNHDVTTNTSDNQKFDFAKAEGNEAPTNITVSEDWSHNHNNVAMGNWVYVDSSHNKDYSFSPNETTKQTITLDPIYLIYKQQVNQVTETKEG</sequence>
<dbReference type="EMBL" id="AZGO01000026">
    <property type="protein sequence ID" value="KRM37592.1"/>
    <property type="molecule type" value="Genomic_DNA"/>
</dbReference>
<evidence type="ECO:0000313" key="1">
    <source>
        <dbReference type="EMBL" id="KRM37592.1"/>
    </source>
</evidence>
<name>A0A922TNW6_9LACO</name>
<gene>
    <name evidence="1" type="ORF">FD34_GL001211</name>
</gene>
<protein>
    <submittedName>
        <fullName evidence="1">Lpxtg-motif cell wall anchor domain protein</fullName>
    </submittedName>
</protein>
<reference evidence="1 2" key="1">
    <citation type="journal article" date="2015" name="Genome Announc.">
        <title>Expanding the biotechnology potential of lactobacilli through comparative genomics of 213 strains and associated genera.</title>
        <authorList>
            <person name="Sun Z."/>
            <person name="Harris H.M."/>
            <person name="McCann A."/>
            <person name="Guo C."/>
            <person name="Argimon S."/>
            <person name="Zhang W."/>
            <person name="Yang X."/>
            <person name="Jeffery I.B."/>
            <person name="Cooney J.C."/>
            <person name="Kagawa T.F."/>
            <person name="Liu W."/>
            <person name="Song Y."/>
            <person name="Salvetti E."/>
            <person name="Wrobel A."/>
            <person name="Rasinkangas P."/>
            <person name="Parkhill J."/>
            <person name="Rea M.C."/>
            <person name="O'Sullivan O."/>
            <person name="Ritari J."/>
            <person name="Douillard F.P."/>
            <person name="Paul Ross R."/>
            <person name="Yang R."/>
            <person name="Briner A.E."/>
            <person name="Felis G.E."/>
            <person name="de Vos W.M."/>
            <person name="Barrangou R."/>
            <person name="Klaenhammer T.R."/>
            <person name="Caufield P.W."/>
            <person name="Cui Y."/>
            <person name="Zhang H."/>
            <person name="O'Toole P.W."/>
        </authorList>
    </citation>
    <scope>NUCLEOTIDE SEQUENCE [LARGE SCALE GENOMIC DNA]</scope>
    <source>
        <strain evidence="1 2">DSM 8475</strain>
    </source>
</reference>
<organism evidence="1 2">
    <name type="scientific">Limosilactobacillus pontis DSM 8475</name>
    <dbReference type="NCBI Taxonomy" id="1423794"/>
    <lineage>
        <taxon>Bacteria</taxon>
        <taxon>Bacillati</taxon>
        <taxon>Bacillota</taxon>
        <taxon>Bacilli</taxon>
        <taxon>Lactobacillales</taxon>
        <taxon>Lactobacillaceae</taxon>
        <taxon>Limosilactobacillus</taxon>
    </lineage>
</organism>
<comment type="caution">
    <text evidence="1">The sequence shown here is derived from an EMBL/GenBank/DDBJ whole genome shotgun (WGS) entry which is preliminary data.</text>
</comment>
<accession>A0A922TNW6</accession>
<dbReference type="AlphaFoldDB" id="A0A922TNW6"/>